<reference evidence="1" key="2">
    <citation type="submission" date="2018-05" db="EMBL/GenBank/DDBJ databases">
        <title>OmerRS3 (Oryza meridionalis Reference Sequence Version 3).</title>
        <authorList>
            <person name="Zhang J."/>
            <person name="Kudrna D."/>
            <person name="Lee S."/>
            <person name="Talag J."/>
            <person name="Welchert J."/>
            <person name="Wing R.A."/>
        </authorList>
    </citation>
    <scope>NUCLEOTIDE SEQUENCE [LARGE SCALE GENOMIC DNA]</scope>
    <source>
        <strain evidence="1">cv. OR44</strain>
    </source>
</reference>
<organism evidence="1">
    <name type="scientific">Oryza meridionalis</name>
    <dbReference type="NCBI Taxonomy" id="40149"/>
    <lineage>
        <taxon>Eukaryota</taxon>
        <taxon>Viridiplantae</taxon>
        <taxon>Streptophyta</taxon>
        <taxon>Embryophyta</taxon>
        <taxon>Tracheophyta</taxon>
        <taxon>Spermatophyta</taxon>
        <taxon>Magnoliopsida</taxon>
        <taxon>Liliopsida</taxon>
        <taxon>Poales</taxon>
        <taxon>Poaceae</taxon>
        <taxon>BOP clade</taxon>
        <taxon>Oryzoideae</taxon>
        <taxon>Oryzeae</taxon>
        <taxon>Oryzinae</taxon>
        <taxon>Oryza</taxon>
    </lineage>
</organism>
<evidence type="ECO:0008006" key="3">
    <source>
        <dbReference type="Google" id="ProtNLM"/>
    </source>
</evidence>
<dbReference type="AlphaFoldDB" id="A0A0E0E1Y4"/>
<dbReference type="EnsemblPlants" id="OMERI06G16270.1">
    <property type="protein sequence ID" value="OMERI06G16270.1"/>
    <property type="gene ID" value="OMERI06G16270"/>
</dbReference>
<dbReference type="Gramene" id="OMERI06G16270.1">
    <property type="protein sequence ID" value="OMERI06G16270.1"/>
    <property type="gene ID" value="OMERI06G16270"/>
</dbReference>
<keyword evidence="2" id="KW-1185">Reference proteome</keyword>
<dbReference type="HOGENOM" id="CLU_1339400_0_0_1"/>
<evidence type="ECO:0000313" key="2">
    <source>
        <dbReference type="Proteomes" id="UP000008021"/>
    </source>
</evidence>
<evidence type="ECO:0000313" key="1">
    <source>
        <dbReference type="EnsemblPlants" id="OMERI06G16270.1"/>
    </source>
</evidence>
<sequence length="205" mass="23317">MLSFSLSIPPSVTAARHLSFLATDSPVAGQDKKLVGKVEGNSPDIKKQNCIASIDGTHIPVTIDGEKAAPYRNKNGTLSQNFIVPYRGVRYLLKEFGRGHRRPRDCKELFHHRHAILRNHVERDLGVLKKRFPILKVGTFHRIKNQMRVPATPAVFHNMVWMLNSDEGWLDNQPDNIEPDDFVDLPEGDMEVVFESPEDKNKDRD</sequence>
<proteinExistence type="predicted"/>
<protein>
    <recommendedName>
        <fullName evidence="3">DDE Tnp4 domain-containing protein</fullName>
    </recommendedName>
</protein>
<reference evidence="1" key="1">
    <citation type="submission" date="2015-04" db="UniProtKB">
        <authorList>
            <consortium name="EnsemblPlants"/>
        </authorList>
    </citation>
    <scope>IDENTIFICATION</scope>
</reference>
<name>A0A0E0E1Y4_9ORYZ</name>
<accession>A0A0E0E1Y4</accession>
<dbReference type="STRING" id="40149.A0A0E0E1Y4"/>
<dbReference type="Proteomes" id="UP000008021">
    <property type="component" value="Chromosome 6"/>
</dbReference>